<dbReference type="EMBL" id="CYGX02000067">
    <property type="protein sequence ID" value="SIT46576.1"/>
    <property type="molecule type" value="Genomic_DNA"/>
</dbReference>
<dbReference type="Pfam" id="PF00535">
    <property type="entry name" value="Glycos_transf_2"/>
    <property type="match status" value="1"/>
</dbReference>
<dbReference type="STRING" id="1247936.BN2475_670028"/>
<gene>
    <name evidence="2" type="ORF">BN2475_670028</name>
</gene>
<accession>A0A1N7SGW9</accession>
<keyword evidence="3" id="KW-1185">Reference proteome</keyword>
<proteinExistence type="predicted"/>
<feature type="domain" description="Glycosyltransferase 2-like" evidence="1">
    <location>
        <begin position="58"/>
        <end position="188"/>
    </location>
</feature>
<dbReference type="InterPro" id="IPR001173">
    <property type="entry name" value="Glyco_trans_2-like"/>
</dbReference>
<dbReference type="AlphaFoldDB" id="A0A1N7SGW9"/>
<dbReference type="Gene3D" id="3.90.550.10">
    <property type="entry name" value="Spore Coat Polysaccharide Biosynthesis Protein SpsA, Chain A"/>
    <property type="match status" value="1"/>
</dbReference>
<keyword evidence="2" id="KW-0808">Transferase</keyword>
<sequence>MTALSDLPDCLNLELIRVPLAAHTDLLGSHKLWLEDVYERLAGPLPNKAMTTTNTKVSICLPTCNRPHLIAQCIDSCLMQTHTNIEIVIGDDSKDDHTQRLIASRYGHEKRIRYQRNMPPLGQARNVASLFARAIGARILLMHDDDYLVRNGVARLLEQWSVHSDLEVAFGNQYEVDQHGRVAPDASRRLNADFHRTPVAAGIQEPPGRVGLIQMFPNNGWLANAELVKRIGYKEQYGTCCDFVFGTELCLAARRVCYLNEYVSYYRKTDVSISQTTRGTTSAATLTAWHFVKSLELPPALEPARKLALRRLVPIVVSLHAQNREPRAGLRLALSHLYAYNFGFNPRLYFHLWMILKAMWRLL</sequence>
<organism evidence="2 3">
    <name type="scientific">Paraburkholderia ribeironis</name>
    <dbReference type="NCBI Taxonomy" id="1247936"/>
    <lineage>
        <taxon>Bacteria</taxon>
        <taxon>Pseudomonadati</taxon>
        <taxon>Pseudomonadota</taxon>
        <taxon>Betaproteobacteria</taxon>
        <taxon>Burkholderiales</taxon>
        <taxon>Burkholderiaceae</taxon>
        <taxon>Paraburkholderia</taxon>
    </lineage>
</organism>
<dbReference type="PANTHER" id="PTHR22916">
    <property type="entry name" value="GLYCOSYLTRANSFERASE"/>
    <property type="match status" value="1"/>
</dbReference>
<name>A0A1N7SGW9_9BURK</name>
<dbReference type="InterPro" id="IPR029044">
    <property type="entry name" value="Nucleotide-diphossugar_trans"/>
</dbReference>
<evidence type="ECO:0000313" key="3">
    <source>
        <dbReference type="Proteomes" id="UP000187012"/>
    </source>
</evidence>
<dbReference type="GO" id="GO:0016758">
    <property type="term" value="F:hexosyltransferase activity"/>
    <property type="evidence" value="ECO:0007669"/>
    <property type="project" value="UniProtKB-ARBA"/>
</dbReference>
<dbReference type="PANTHER" id="PTHR22916:SF3">
    <property type="entry name" value="UDP-GLCNAC:BETAGAL BETA-1,3-N-ACETYLGLUCOSAMINYLTRANSFERASE-LIKE PROTEIN 1"/>
    <property type="match status" value="1"/>
</dbReference>
<evidence type="ECO:0000313" key="2">
    <source>
        <dbReference type="EMBL" id="SIT46576.1"/>
    </source>
</evidence>
<dbReference type="SUPFAM" id="SSF53448">
    <property type="entry name" value="Nucleotide-diphospho-sugar transferases"/>
    <property type="match status" value="1"/>
</dbReference>
<dbReference type="Proteomes" id="UP000187012">
    <property type="component" value="Unassembled WGS sequence"/>
</dbReference>
<reference evidence="2 3" key="1">
    <citation type="submission" date="2016-12" db="EMBL/GenBank/DDBJ databases">
        <authorList>
            <person name="Song W.-J."/>
            <person name="Kurnit D.M."/>
        </authorList>
    </citation>
    <scope>NUCLEOTIDE SEQUENCE [LARGE SCALE GENOMIC DNA]</scope>
    <source>
        <strain evidence="2 3">STM7296</strain>
    </source>
</reference>
<evidence type="ECO:0000259" key="1">
    <source>
        <dbReference type="Pfam" id="PF00535"/>
    </source>
</evidence>
<dbReference type="CDD" id="cd00761">
    <property type="entry name" value="Glyco_tranf_GTA_type"/>
    <property type="match status" value="1"/>
</dbReference>
<protein>
    <submittedName>
        <fullName evidence="2">Glycosyl transferase family protein</fullName>
    </submittedName>
</protein>